<name>A0AAV8SFK3_9ROSI</name>
<keyword evidence="2" id="KW-1185">Reference proteome</keyword>
<sequence>MGINERHRKRQQRESRVESLVTLCLHLIPYLAELQDSTLLVSLYTTVFGGRWVSRCEVQTQMKIRKCSSLWICVLGPESTGLMKADED</sequence>
<gene>
    <name evidence="1" type="ORF">K2173_016207</name>
</gene>
<protein>
    <submittedName>
        <fullName evidence="1">Uncharacterized protein</fullName>
    </submittedName>
</protein>
<organism evidence="1 2">
    <name type="scientific">Erythroxylum novogranatense</name>
    <dbReference type="NCBI Taxonomy" id="1862640"/>
    <lineage>
        <taxon>Eukaryota</taxon>
        <taxon>Viridiplantae</taxon>
        <taxon>Streptophyta</taxon>
        <taxon>Embryophyta</taxon>
        <taxon>Tracheophyta</taxon>
        <taxon>Spermatophyta</taxon>
        <taxon>Magnoliopsida</taxon>
        <taxon>eudicotyledons</taxon>
        <taxon>Gunneridae</taxon>
        <taxon>Pentapetalae</taxon>
        <taxon>rosids</taxon>
        <taxon>fabids</taxon>
        <taxon>Malpighiales</taxon>
        <taxon>Erythroxylaceae</taxon>
        <taxon>Erythroxylum</taxon>
    </lineage>
</organism>
<proteinExistence type="predicted"/>
<reference evidence="1 2" key="1">
    <citation type="submission" date="2021-09" db="EMBL/GenBank/DDBJ databases">
        <title>Genomic insights and catalytic innovation underlie evolution of tropane alkaloids biosynthesis.</title>
        <authorList>
            <person name="Wang Y.-J."/>
            <person name="Tian T."/>
            <person name="Huang J.-P."/>
            <person name="Huang S.-X."/>
        </authorList>
    </citation>
    <scope>NUCLEOTIDE SEQUENCE [LARGE SCALE GENOMIC DNA]</scope>
    <source>
        <strain evidence="1">KIB-2018</strain>
        <tissue evidence="1">Leaf</tissue>
    </source>
</reference>
<dbReference type="AlphaFoldDB" id="A0AAV8SFK3"/>
<evidence type="ECO:0000313" key="2">
    <source>
        <dbReference type="Proteomes" id="UP001159364"/>
    </source>
</evidence>
<dbReference type="Proteomes" id="UP001159364">
    <property type="component" value="Linkage Group LG11"/>
</dbReference>
<comment type="caution">
    <text evidence="1">The sequence shown here is derived from an EMBL/GenBank/DDBJ whole genome shotgun (WGS) entry which is preliminary data.</text>
</comment>
<dbReference type="EMBL" id="JAIWQS010000011">
    <property type="protein sequence ID" value="KAJ8751026.1"/>
    <property type="molecule type" value="Genomic_DNA"/>
</dbReference>
<accession>A0AAV8SFK3</accession>
<evidence type="ECO:0000313" key="1">
    <source>
        <dbReference type="EMBL" id="KAJ8751026.1"/>
    </source>
</evidence>